<feature type="coiled-coil region" evidence="1">
    <location>
        <begin position="18"/>
        <end position="66"/>
    </location>
</feature>
<dbReference type="EnsemblProtists" id="EKX49836">
    <property type="protein sequence ID" value="EKX49836"/>
    <property type="gene ID" value="GUITHDRAFT_161951"/>
</dbReference>
<dbReference type="Proteomes" id="UP000011087">
    <property type="component" value="Unassembled WGS sequence"/>
</dbReference>
<dbReference type="HOGENOM" id="CLU_1126289_0_0_1"/>
<keyword evidence="4" id="KW-1185">Reference proteome</keyword>
<evidence type="ECO:0000313" key="4">
    <source>
        <dbReference type="Proteomes" id="UP000011087"/>
    </source>
</evidence>
<accession>L1JMM6</accession>
<dbReference type="AlphaFoldDB" id="L1JMM6"/>
<evidence type="ECO:0000313" key="3">
    <source>
        <dbReference type="EnsemblProtists" id="EKX49836"/>
    </source>
</evidence>
<reference evidence="4" key="2">
    <citation type="submission" date="2012-11" db="EMBL/GenBank/DDBJ databases">
        <authorList>
            <person name="Kuo A."/>
            <person name="Curtis B.A."/>
            <person name="Tanifuji G."/>
            <person name="Burki F."/>
            <person name="Gruber A."/>
            <person name="Irimia M."/>
            <person name="Maruyama S."/>
            <person name="Arias M.C."/>
            <person name="Ball S.G."/>
            <person name="Gile G.H."/>
            <person name="Hirakawa Y."/>
            <person name="Hopkins J.F."/>
            <person name="Rensing S.A."/>
            <person name="Schmutz J."/>
            <person name="Symeonidi A."/>
            <person name="Elias M."/>
            <person name="Eveleigh R.J."/>
            <person name="Herman E.K."/>
            <person name="Klute M.J."/>
            <person name="Nakayama T."/>
            <person name="Obornik M."/>
            <person name="Reyes-Prieto A."/>
            <person name="Armbrust E.V."/>
            <person name="Aves S.J."/>
            <person name="Beiko R.G."/>
            <person name="Coutinho P."/>
            <person name="Dacks J.B."/>
            <person name="Durnford D.G."/>
            <person name="Fast N.M."/>
            <person name="Green B.R."/>
            <person name="Grisdale C."/>
            <person name="Hempe F."/>
            <person name="Henrissat B."/>
            <person name="Hoppner M.P."/>
            <person name="Ishida K.-I."/>
            <person name="Kim E."/>
            <person name="Koreny L."/>
            <person name="Kroth P.G."/>
            <person name="Liu Y."/>
            <person name="Malik S.-B."/>
            <person name="Maier U.G."/>
            <person name="McRose D."/>
            <person name="Mock T."/>
            <person name="Neilson J.A."/>
            <person name="Onodera N.T."/>
            <person name="Poole A.M."/>
            <person name="Pritham E.J."/>
            <person name="Richards T.A."/>
            <person name="Rocap G."/>
            <person name="Roy S.W."/>
            <person name="Sarai C."/>
            <person name="Schaack S."/>
            <person name="Shirato S."/>
            <person name="Slamovits C.H."/>
            <person name="Spencer D.F."/>
            <person name="Suzuki S."/>
            <person name="Worden A.Z."/>
            <person name="Zauner S."/>
            <person name="Barry K."/>
            <person name="Bell C."/>
            <person name="Bharti A.K."/>
            <person name="Crow J.A."/>
            <person name="Grimwood J."/>
            <person name="Kramer R."/>
            <person name="Lindquist E."/>
            <person name="Lucas S."/>
            <person name="Salamov A."/>
            <person name="McFadden G.I."/>
            <person name="Lane C.E."/>
            <person name="Keeling P.J."/>
            <person name="Gray M.W."/>
            <person name="Grigoriev I.V."/>
            <person name="Archibald J.M."/>
        </authorList>
    </citation>
    <scope>NUCLEOTIDE SEQUENCE</scope>
    <source>
        <strain evidence="4">CCMP2712</strain>
    </source>
</reference>
<organism evidence="2">
    <name type="scientific">Guillardia theta (strain CCMP2712)</name>
    <name type="common">Cryptophyte</name>
    <dbReference type="NCBI Taxonomy" id="905079"/>
    <lineage>
        <taxon>Eukaryota</taxon>
        <taxon>Cryptophyceae</taxon>
        <taxon>Pyrenomonadales</taxon>
        <taxon>Geminigeraceae</taxon>
        <taxon>Guillardia</taxon>
    </lineage>
</organism>
<evidence type="ECO:0000313" key="2">
    <source>
        <dbReference type="EMBL" id="EKX49836.1"/>
    </source>
</evidence>
<gene>
    <name evidence="2" type="ORF">GUITHDRAFT_161951</name>
</gene>
<reference evidence="3" key="3">
    <citation type="submission" date="2015-06" db="UniProtKB">
        <authorList>
            <consortium name="EnsemblProtists"/>
        </authorList>
    </citation>
    <scope>IDENTIFICATION</scope>
</reference>
<evidence type="ECO:0000256" key="1">
    <source>
        <dbReference type="SAM" id="Coils"/>
    </source>
</evidence>
<proteinExistence type="predicted"/>
<sequence length="247" mass="28793">MASLSGDERQLGVWIARAKTSMQEATELKNALKSHKEEALALRQKAEAAEEAIQVLLNQEKQREEETSIFADWNGELYHILAIQKQMLKNKTQTQVSFFKIMKNKQKALRVIQALKEIKDSKKRQSKLARIIARRKRFKTLRRVIDSWASCTRRQKQIGRRKENLAKARNGTILCNHMSKLMTESELWFLDRHEFLTGNRVFLAWKCLGQELVKTREQAQGVGEDYRHDEEYRPACPVHCKAFLLLG</sequence>
<dbReference type="RefSeq" id="XP_005836816.1">
    <property type="nucleotide sequence ID" value="XM_005836759.1"/>
</dbReference>
<dbReference type="PaxDb" id="55529-EKX49836"/>
<keyword evidence="1" id="KW-0175">Coiled coil</keyword>
<dbReference type="EMBL" id="JH992980">
    <property type="protein sequence ID" value="EKX49836.1"/>
    <property type="molecule type" value="Genomic_DNA"/>
</dbReference>
<reference evidence="2 4" key="1">
    <citation type="journal article" date="2012" name="Nature">
        <title>Algal genomes reveal evolutionary mosaicism and the fate of nucleomorphs.</title>
        <authorList>
            <consortium name="DOE Joint Genome Institute"/>
            <person name="Curtis B.A."/>
            <person name="Tanifuji G."/>
            <person name="Burki F."/>
            <person name="Gruber A."/>
            <person name="Irimia M."/>
            <person name="Maruyama S."/>
            <person name="Arias M.C."/>
            <person name="Ball S.G."/>
            <person name="Gile G.H."/>
            <person name="Hirakawa Y."/>
            <person name="Hopkins J.F."/>
            <person name="Kuo A."/>
            <person name="Rensing S.A."/>
            <person name="Schmutz J."/>
            <person name="Symeonidi A."/>
            <person name="Elias M."/>
            <person name="Eveleigh R.J."/>
            <person name="Herman E.K."/>
            <person name="Klute M.J."/>
            <person name="Nakayama T."/>
            <person name="Obornik M."/>
            <person name="Reyes-Prieto A."/>
            <person name="Armbrust E.V."/>
            <person name="Aves S.J."/>
            <person name="Beiko R.G."/>
            <person name="Coutinho P."/>
            <person name="Dacks J.B."/>
            <person name="Durnford D.G."/>
            <person name="Fast N.M."/>
            <person name="Green B.R."/>
            <person name="Grisdale C.J."/>
            <person name="Hempel F."/>
            <person name="Henrissat B."/>
            <person name="Hoppner M.P."/>
            <person name="Ishida K."/>
            <person name="Kim E."/>
            <person name="Koreny L."/>
            <person name="Kroth P.G."/>
            <person name="Liu Y."/>
            <person name="Malik S.B."/>
            <person name="Maier U.G."/>
            <person name="McRose D."/>
            <person name="Mock T."/>
            <person name="Neilson J.A."/>
            <person name="Onodera N.T."/>
            <person name="Poole A.M."/>
            <person name="Pritham E.J."/>
            <person name="Richards T.A."/>
            <person name="Rocap G."/>
            <person name="Roy S.W."/>
            <person name="Sarai C."/>
            <person name="Schaack S."/>
            <person name="Shirato S."/>
            <person name="Slamovits C.H."/>
            <person name="Spencer D.F."/>
            <person name="Suzuki S."/>
            <person name="Worden A.Z."/>
            <person name="Zauner S."/>
            <person name="Barry K."/>
            <person name="Bell C."/>
            <person name="Bharti A.K."/>
            <person name="Crow J.A."/>
            <person name="Grimwood J."/>
            <person name="Kramer R."/>
            <person name="Lindquist E."/>
            <person name="Lucas S."/>
            <person name="Salamov A."/>
            <person name="McFadden G.I."/>
            <person name="Lane C.E."/>
            <person name="Keeling P.J."/>
            <person name="Gray M.W."/>
            <person name="Grigoriev I.V."/>
            <person name="Archibald J.M."/>
        </authorList>
    </citation>
    <scope>NUCLEOTIDE SEQUENCE</scope>
    <source>
        <strain evidence="2 4">CCMP2712</strain>
    </source>
</reference>
<protein>
    <submittedName>
        <fullName evidence="2 3">Uncharacterized protein</fullName>
    </submittedName>
</protein>
<dbReference type="GeneID" id="17306485"/>
<name>L1JMM6_GUITC</name>
<dbReference type="KEGG" id="gtt:GUITHDRAFT_161951"/>